<keyword evidence="1" id="KW-0472">Membrane</keyword>
<keyword evidence="3" id="KW-1185">Reference proteome</keyword>
<name>A0A2S2D0U8_9PROT</name>
<dbReference type="Proteomes" id="UP000245629">
    <property type="component" value="Plasmid unnamed5"/>
</dbReference>
<dbReference type="RefSeq" id="WP_109334507.1">
    <property type="nucleotide sequence ID" value="NZ_CP029360.1"/>
</dbReference>
<keyword evidence="1" id="KW-0812">Transmembrane</keyword>
<keyword evidence="2" id="KW-0614">Plasmid</keyword>
<dbReference type="KEGG" id="azz:DEW08_30330"/>
<keyword evidence="1" id="KW-1133">Transmembrane helix</keyword>
<accession>A0A2S2D0U8</accession>
<evidence type="ECO:0000313" key="3">
    <source>
        <dbReference type="Proteomes" id="UP000245629"/>
    </source>
</evidence>
<geneLocation type="plasmid" evidence="2 3">
    <name>unnamed5</name>
</geneLocation>
<feature type="transmembrane region" description="Helical" evidence="1">
    <location>
        <begin position="37"/>
        <end position="59"/>
    </location>
</feature>
<evidence type="ECO:0000256" key="1">
    <source>
        <dbReference type="SAM" id="Phobius"/>
    </source>
</evidence>
<evidence type="ECO:0000313" key="2">
    <source>
        <dbReference type="EMBL" id="AWK90315.1"/>
    </source>
</evidence>
<dbReference type="EMBL" id="CP029360">
    <property type="protein sequence ID" value="AWK90315.1"/>
    <property type="molecule type" value="Genomic_DNA"/>
</dbReference>
<sequence>MNNATAGVFILAFIAFAAVMSFIQWVSGSIGIGFSTAANIIIRALMAMIVVSAFSRFALGAWIPDDARRIGAWLAAIAGGSWVALWPALTERGYQAAHIPTSLVGTSLADHWLDQLPWYATGLGQWGVAGLLIALACFLAFRDA</sequence>
<protein>
    <submittedName>
        <fullName evidence="2">Uncharacterized protein</fullName>
    </submittedName>
</protein>
<organism evidence="2 3">
    <name type="scientific">Azospirillum thermophilum</name>
    <dbReference type="NCBI Taxonomy" id="2202148"/>
    <lineage>
        <taxon>Bacteria</taxon>
        <taxon>Pseudomonadati</taxon>
        <taxon>Pseudomonadota</taxon>
        <taxon>Alphaproteobacteria</taxon>
        <taxon>Rhodospirillales</taxon>
        <taxon>Azospirillaceae</taxon>
        <taxon>Azospirillum</taxon>
    </lineage>
</organism>
<proteinExistence type="predicted"/>
<dbReference type="OrthoDB" id="10013068at2"/>
<feature type="transmembrane region" description="Helical" evidence="1">
    <location>
        <begin position="118"/>
        <end position="141"/>
    </location>
</feature>
<feature type="transmembrane region" description="Helical" evidence="1">
    <location>
        <begin position="71"/>
        <end position="89"/>
    </location>
</feature>
<dbReference type="AlphaFoldDB" id="A0A2S2D0U8"/>
<reference evidence="3" key="1">
    <citation type="submission" date="2018-05" db="EMBL/GenBank/DDBJ databases">
        <title>Azospirillum thermophila sp. nov., a novel isolated from hot spring.</title>
        <authorList>
            <person name="Zhao Z."/>
        </authorList>
    </citation>
    <scope>NUCLEOTIDE SEQUENCE [LARGE SCALE GENOMIC DNA]</scope>
    <source>
        <strain evidence="3">CFH 70021</strain>
        <plasmid evidence="3">unnamed5</plasmid>
    </source>
</reference>
<gene>
    <name evidence="2" type="ORF">DEW08_30330</name>
</gene>